<feature type="chain" id="PRO_5004285061" evidence="9">
    <location>
        <begin position="32"/>
        <end position="309"/>
    </location>
</feature>
<evidence type="ECO:0000256" key="4">
    <source>
        <dbReference type="ARBA" id="ARBA00022960"/>
    </source>
</evidence>
<dbReference type="EMBL" id="AE017180">
    <property type="protein sequence ID" value="AAR33516.1"/>
    <property type="molecule type" value="Genomic_DNA"/>
</dbReference>
<keyword evidence="6 7" id="KW-0961">Cell wall biogenesis/degradation</keyword>
<keyword evidence="3" id="KW-0808">Transferase</keyword>
<name>Q74GR4_GEOSL</name>
<feature type="active site" description="Proton donor/acceptor" evidence="7">
    <location>
        <position position="262"/>
    </location>
</feature>
<proteinExistence type="inferred from homology"/>
<keyword evidence="5 7" id="KW-0573">Peptidoglycan synthesis</keyword>
<dbReference type="PANTHER" id="PTHR36699">
    <property type="entry name" value="LD-TRANSPEPTIDASE"/>
    <property type="match status" value="1"/>
</dbReference>
<keyword evidence="8" id="KW-0175">Coiled coil</keyword>
<evidence type="ECO:0000256" key="2">
    <source>
        <dbReference type="ARBA" id="ARBA00005992"/>
    </source>
</evidence>
<evidence type="ECO:0000256" key="5">
    <source>
        <dbReference type="ARBA" id="ARBA00022984"/>
    </source>
</evidence>
<feature type="coiled-coil region" evidence="8">
    <location>
        <begin position="126"/>
        <end position="160"/>
    </location>
</feature>
<dbReference type="SMR" id="Q74GR4"/>
<evidence type="ECO:0000256" key="9">
    <source>
        <dbReference type="SAM" id="SignalP"/>
    </source>
</evidence>
<evidence type="ECO:0000256" key="7">
    <source>
        <dbReference type="PROSITE-ProRule" id="PRU01373"/>
    </source>
</evidence>
<dbReference type="Pfam" id="PF03734">
    <property type="entry name" value="YkuD"/>
    <property type="match status" value="1"/>
</dbReference>
<dbReference type="CDD" id="cd16913">
    <property type="entry name" value="YkuD_like"/>
    <property type="match status" value="1"/>
</dbReference>
<evidence type="ECO:0000313" key="11">
    <source>
        <dbReference type="EMBL" id="AAR33516.1"/>
    </source>
</evidence>
<comment type="similarity">
    <text evidence="2">Belongs to the YkuD family.</text>
</comment>
<dbReference type="InterPro" id="IPR005490">
    <property type="entry name" value="LD_TPept_cat_dom"/>
</dbReference>
<accession>Q74GR4</accession>
<keyword evidence="12" id="KW-1185">Reference proteome</keyword>
<feature type="active site" description="Nucleophile" evidence="7">
    <location>
        <position position="284"/>
    </location>
</feature>
<comment type="pathway">
    <text evidence="1 7">Cell wall biogenesis; peptidoglycan biosynthesis.</text>
</comment>
<dbReference type="UniPathway" id="UPA00219"/>
<sequence>MTFTRHRMAARFFPVCICCMLLLCGCSHHRAASIFQEANDLFSQGNYSASLDAYTRIGETHPAAKDRVLFEKGFIHAYPRNEHKDYQKALECFEQLVREFPESRYRQDSERMIFGINTVVLKDGTIAAQQARIEALRQDLDDRNKDIAALRETIKILEQKVFAIATRKGAVDKILIEKKDRRLSLLSMGEVIRTYKVALGGNPVGPKERQGDNKTPEGSYVIEGRNKGSRYHLSLRISYPNEKDKKRAREMGVSPGGDIMIHGIKNGLSQVGAAHAEVDWTQGCIAVTDEEIEEIAEAAPNGTVVEIRP</sequence>
<dbReference type="eggNOG" id="COG3034">
    <property type="taxonomic scope" value="Bacteria"/>
</dbReference>
<dbReference type="SUPFAM" id="SSF141523">
    <property type="entry name" value="L,D-transpeptidase catalytic domain-like"/>
    <property type="match status" value="1"/>
</dbReference>
<evidence type="ECO:0000256" key="3">
    <source>
        <dbReference type="ARBA" id="ARBA00022679"/>
    </source>
</evidence>
<gene>
    <name evidence="11" type="ordered locus">GSU0181</name>
</gene>
<dbReference type="GO" id="GO:0016740">
    <property type="term" value="F:transferase activity"/>
    <property type="evidence" value="ECO:0007669"/>
    <property type="project" value="UniProtKB-KW"/>
</dbReference>
<evidence type="ECO:0000256" key="8">
    <source>
        <dbReference type="SAM" id="Coils"/>
    </source>
</evidence>
<dbReference type="Proteomes" id="UP000000577">
    <property type="component" value="Chromosome"/>
</dbReference>
<feature type="domain" description="L,D-TPase catalytic" evidence="10">
    <location>
        <begin position="172"/>
        <end position="308"/>
    </location>
</feature>
<dbReference type="PANTHER" id="PTHR36699:SF1">
    <property type="entry name" value="L,D-TRANSPEPTIDASE YAFK-RELATED"/>
    <property type="match status" value="1"/>
</dbReference>
<organism evidence="11 12">
    <name type="scientific">Geobacter sulfurreducens (strain ATCC 51573 / DSM 12127 / PCA)</name>
    <dbReference type="NCBI Taxonomy" id="243231"/>
    <lineage>
        <taxon>Bacteria</taxon>
        <taxon>Pseudomonadati</taxon>
        <taxon>Thermodesulfobacteriota</taxon>
        <taxon>Desulfuromonadia</taxon>
        <taxon>Geobacterales</taxon>
        <taxon>Geobacteraceae</taxon>
        <taxon>Geobacter</taxon>
    </lineage>
</organism>
<dbReference type="GO" id="GO:0004180">
    <property type="term" value="F:carboxypeptidase activity"/>
    <property type="evidence" value="ECO:0000318"/>
    <property type="project" value="GO_Central"/>
</dbReference>
<reference evidence="11 12" key="1">
    <citation type="journal article" date="2003" name="Science">
        <title>Genome of Geobacter sulfurreducens: metal reduction in subsurface environments.</title>
        <authorList>
            <person name="Methe B.A."/>
            <person name="Nelson K.E."/>
            <person name="Eisen J.A."/>
            <person name="Paulsen I.T."/>
            <person name="Nelson W."/>
            <person name="Heidelberg J.F."/>
            <person name="Wu D."/>
            <person name="Wu M."/>
            <person name="Ward N."/>
            <person name="Beanan M.J."/>
            <person name="Dodson R.J."/>
            <person name="Madupu R."/>
            <person name="Brinkac L.M."/>
            <person name="Daugherty S.C."/>
            <person name="DeBoy R.T."/>
            <person name="Durkin A.S."/>
            <person name="Gwinn M."/>
            <person name="Kolonay J.F."/>
            <person name="Sullivan S.A."/>
            <person name="Haft D.H."/>
            <person name="Selengut J."/>
            <person name="Davidsen T.M."/>
            <person name="Zafar N."/>
            <person name="White O."/>
            <person name="Tran B."/>
            <person name="Romero C."/>
            <person name="Forberger H.A."/>
            <person name="Weidman J."/>
            <person name="Khouri H."/>
            <person name="Feldblyum T.V."/>
            <person name="Utterback T.R."/>
            <person name="Van Aken S.E."/>
            <person name="Lovley D.R."/>
            <person name="Fraser C.M."/>
        </authorList>
    </citation>
    <scope>NUCLEOTIDE SEQUENCE [LARGE SCALE GENOMIC DNA]</scope>
    <source>
        <strain evidence="12">ATCC 51573 / DSM 12127 / PCA</strain>
    </source>
</reference>
<dbReference type="GO" id="GO:0071555">
    <property type="term" value="P:cell wall organization"/>
    <property type="evidence" value="ECO:0007669"/>
    <property type="project" value="UniProtKB-UniRule"/>
</dbReference>
<dbReference type="InterPro" id="IPR011990">
    <property type="entry name" value="TPR-like_helical_dom_sf"/>
</dbReference>
<dbReference type="HOGENOM" id="CLU_899437_0_0_7"/>
<dbReference type="OrthoDB" id="9809748at2"/>
<dbReference type="AlphaFoldDB" id="Q74GR4"/>
<dbReference type="GO" id="GO:0009252">
    <property type="term" value="P:peptidoglycan biosynthetic process"/>
    <property type="evidence" value="ECO:0007669"/>
    <property type="project" value="UniProtKB-UniPathway"/>
</dbReference>
<evidence type="ECO:0000256" key="1">
    <source>
        <dbReference type="ARBA" id="ARBA00004752"/>
    </source>
</evidence>
<evidence type="ECO:0000259" key="10">
    <source>
        <dbReference type="PROSITE" id="PS52029"/>
    </source>
</evidence>
<dbReference type="KEGG" id="gsu:GSU0181"/>
<protein>
    <submittedName>
        <fullName evidence="11">Peptidoglycan L,D-transpeptidase lipoprotein, YkuD family, TPR domain-containing</fullName>
    </submittedName>
</protein>
<keyword evidence="4 7" id="KW-0133">Cell shape</keyword>
<dbReference type="GO" id="GO:0008360">
    <property type="term" value="P:regulation of cell shape"/>
    <property type="evidence" value="ECO:0007669"/>
    <property type="project" value="UniProtKB-UniRule"/>
</dbReference>
<dbReference type="PATRIC" id="fig|243231.5.peg.180"/>
<evidence type="ECO:0000256" key="6">
    <source>
        <dbReference type="ARBA" id="ARBA00023316"/>
    </source>
</evidence>
<dbReference type="Gene3D" id="2.40.440.10">
    <property type="entry name" value="L,D-transpeptidase catalytic domain-like"/>
    <property type="match status" value="1"/>
</dbReference>
<dbReference type="InterPro" id="IPR038063">
    <property type="entry name" value="Transpep_catalytic_dom"/>
</dbReference>
<dbReference type="PROSITE" id="PS51257">
    <property type="entry name" value="PROKAR_LIPOPROTEIN"/>
    <property type="match status" value="1"/>
</dbReference>
<dbReference type="STRING" id="243231.GSU0181"/>
<dbReference type="InParanoid" id="Q74GR4"/>
<keyword evidence="9" id="KW-0732">Signal</keyword>
<dbReference type="SUPFAM" id="SSF48452">
    <property type="entry name" value="TPR-like"/>
    <property type="match status" value="1"/>
</dbReference>
<dbReference type="RefSeq" id="WP_010940856.1">
    <property type="nucleotide sequence ID" value="NC_002939.5"/>
</dbReference>
<dbReference type="PROSITE" id="PS52029">
    <property type="entry name" value="LD_TPASE"/>
    <property type="match status" value="1"/>
</dbReference>
<feature type="signal peptide" evidence="9">
    <location>
        <begin position="1"/>
        <end position="31"/>
    </location>
</feature>
<keyword evidence="11" id="KW-0449">Lipoprotein</keyword>
<dbReference type="Gene3D" id="1.25.40.10">
    <property type="entry name" value="Tetratricopeptide repeat domain"/>
    <property type="match status" value="1"/>
</dbReference>
<reference evidence="11 12" key="2">
    <citation type="journal article" date="2012" name="BMC Genomics">
        <title>Comparative genomic analysis of Geobacter sulfurreducens KN400, a strain with enhanced capacity for extracellular electron transfer and electricity production.</title>
        <authorList>
            <person name="Butler J.E."/>
            <person name="Young N.D."/>
            <person name="Aklujkar M."/>
            <person name="Lovley D.R."/>
        </authorList>
    </citation>
    <scope>NUCLEOTIDE SEQUENCE [LARGE SCALE GENOMIC DNA]</scope>
    <source>
        <strain evidence="12">ATCC 51573 / DSM 12127 / PCA</strain>
    </source>
</reference>
<dbReference type="EnsemblBacteria" id="AAR33516">
    <property type="protein sequence ID" value="AAR33516"/>
    <property type="gene ID" value="GSU0181"/>
</dbReference>
<dbReference type="GO" id="GO:0004175">
    <property type="term" value="F:endopeptidase activity"/>
    <property type="evidence" value="ECO:0000318"/>
    <property type="project" value="GO_Central"/>
</dbReference>
<evidence type="ECO:0000313" key="12">
    <source>
        <dbReference type="Proteomes" id="UP000000577"/>
    </source>
</evidence>